<evidence type="ECO:0000313" key="1">
    <source>
        <dbReference type="EMBL" id="MBW4547850.1"/>
    </source>
</evidence>
<reference evidence="1" key="2">
    <citation type="journal article" date="2022" name="Microbiol. Resour. Announc.">
        <title>Metagenome Sequencing to Explore Phylogenomics of Terrestrial Cyanobacteria.</title>
        <authorList>
            <person name="Ward R.D."/>
            <person name="Stajich J.E."/>
            <person name="Johansen J.R."/>
            <person name="Huntemann M."/>
            <person name="Clum A."/>
            <person name="Foster B."/>
            <person name="Foster B."/>
            <person name="Roux S."/>
            <person name="Palaniappan K."/>
            <person name="Varghese N."/>
            <person name="Mukherjee S."/>
            <person name="Reddy T.B.K."/>
            <person name="Daum C."/>
            <person name="Copeland A."/>
            <person name="Chen I.A."/>
            <person name="Ivanova N.N."/>
            <person name="Kyrpides N.C."/>
            <person name="Shapiro N."/>
            <person name="Eloe-Fadrosh E.A."/>
            <person name="Pietrasiak N."/>
        </authorList>
    </citation>
    <scope>NUCLEOTIDE SEQUENCE</scope>
    <source>
        <strain evidence="1">CPER-KK1</strain>
    </source>
</reference>
<organism evidence="1 2">
    <name type="scientific">Symplocastrum torsivum CPER-KK1</name>
    <dbReference type="NCBI Taxonomy" id="450513"/>
    <lineage>
        <taxon>Bacteria</taxon>
        <taxon>Bacillati</taxon>
        <taxon>Cyanobacteriota</taxon>
        <taxon>Cyanophyceae</taxon>
        <taxon>Oscillatoriophycideae</taxon>
        <taxon>Oscillatoriales</taxon>
        <taxon>Microcoleaceae</taxon>
        <taxon>Symplocastrum</taxon>
    </lineage>
</organism>
<proteinExistence type="predicted"/>
<name>A0A951PPU5_9CYAN</name>
<dbReference type="InterPro" id="IPR007367">
    <property type="entry name" value="DUF433"/>
</dbReference>
<dbReference type="Proteomes" id="UP000753908">
    <property type="component" value="Unassembled WGS sequence"/>
</dbReference>
<protein>
    <submittedName>
        <fullName evidence="1">DUF433 domain-containing protein</fullName>
    </submittedName>
</protein>
<dbReference type="InterPro" id="IPR036388">
    <property type="entry name" value="WH-like_DNA-bd_sf"/>
</dbReference>
<dbReference type="Pfam" id="PF04255">
    <property type="entry name" value="DUF433"/>
    <property type="match status" value="1"/>
</dbReference>
<comment type="caution">
    <text evidence="1">The sequence shown here is derived from an EMBL/GenBank/DDBJ whole genome shotgun (WGS) entry which is preliminary data.</text>
</comment>
<dbReference type="SUPFAM" id="SSF46689">
    <property type="entry name" value="Homeodomain-like"/>
    <property type="match status" value="1"/>
</dbReference>
<gene>
    <name evidence="1" type="ORF">KME25_25895</name>
</gene>
<dbReference type="EMBL" id="JAHHIF010000049">
    <property type="protein sequence ID" value="MBW4547850.1"/>
    <property type="molecule type" value="Genomic_DNA"/>
</dbReference>
<reference evidence="1" key="1">
    <citation type="submission" date="2021-05" db="EMBL/GenBank/DDBJ databases">
        <authorList>
            <person name="Pietrasiak N."/>
            <person name="Ward R."/>
            <person name="Stajich J.E."/>
            <person name="Kurbessoian T."/>
        </authorList>
    </citation>
    <scope>NUCLEOTIDE SEQUENCE</scope>
    <source>
        <strain evidence="1">CPER-KK1</strain>
    </source>
</reference>
<dbReference type="Gene3D" id="1.10.10.10">
    <property type="entry name" value="Winged helix-like DNA-binding domain superfamily/Winged helix DNA-binding domain"/>
    <property type="match status" value="1"/>
</dbReference>
<accession>A0A951PPU5</accession>
<sequence>MQLEDYFDFLSPDDIRLKGHRIGIDNVLDYYLEGYSPEEIAANLPTLSLEQIYGTITYYLHNQADIDAYLLRLARWREQRYQESLVNPSPLAQRIIAKKQERAKERGNPL</sequence>
<evidence type="ECO:0000313" key="2">
    <source>
        <dbReference type="Proteomes" id="UP000753908"/>
    </source>
</evidence>
<dbReference type="AlphaFoldDB" id="A0A951PPU5"/>
<dbReference type="InterPro" id="IPR009057">
    <property type="entry name" value="Homeodomain-like_sf"/>
</dbReference>